<dbReference type="EMBL" id="CP017641">
    <property type="protein sequence ID" value="APZ91606.1"/>
    <property type="molecule type" value="Genomic_DNA"/>
</dbReference>
<keyword evidence="3" id="KW-1185">Reference proteome</keyword>
<accession>A0A1P8WC35</accession>
<reference evidence="2 3" key="1">
    <citation type="journal article" date="2016" name="Front. Microbiol.">
        <title>Fuerstia marisgermanicae gen. nov., sp. nov., an Unusual Member of the Phylum Planctomycetes from the German Wadden Sea.</title>
        <authorList>
            <person name="Kohn T."/>
            <person name="Heuer A."/>
            <person name="Jogler M."/>
            <person name="Vollmers J."/>
            <person name="Boedeker C."/>
            <person name="Bunk B."/>
            <person name="Rast P."/>
            <person name="Borchert D."/>
            <person name="Glockner I."/>
            <person name="Freese H.M."/>
            <person name="Klenk H.P."/>
            <person name="Overmann J."/>
            <person name="Kaster A.K."/>
            <person name="Rohde M."/>
            <person name="Wiegand S."/>
            <person name="Jogler C."/>
        </authorList>
    </citation>
    <scope>NUCLEOTIDE SEQUENCE [LARGE SCALE GENOMIC DNA]</scope>
    <source>
        <strain evidence="2 3">NH11</strain>
    </source>
</reference>
<dbReference type="KEGG" id="fmr:Fuma_01195"/>
<keyword evidence="1" id="KW-1133">Transmembrane helix</keyword>
<organism evidence="2 3">
    <name type="scientific">Fuerstiella marisgermanici</name>
    <dbReference type="NCBI Taxonomy" id="1891926"/>
    <lineage>
        <taxon>Bacteria</taxon>
        <taxon>Pseudomonadati</taxon>
        <taxon>Planctomycetota</taxon>
        <taxon>Planctomycetia</taxon>
        <taxon>Planctomycetales</taxon>
        <taxon>Planctomycetaceae</taxon>
        <taxon>Fuerstiella</taxon>
    </lineage>
</organism>
<evidence type="ECO:0000313" key="3">
    <source>
        <dbReference type="Proteomes" id="UP000187735"/>
    </source>
</evidence>
<keyword evidence="1" id="KW-0812">Transmembrane</keyword>
<name>A0A1P8WC35_9PLAN</name>
<sequence>MRRMGAAKRRWENLENVSVISESGATRQASLLQSKIRESSSQGSLTIVFGHNENGYLRFPDRSKLEIAALYREANRNGSQVVILSCETAKHIRNADGIATTKRLEFIDTAEAITAVEKRLRQSEGSLTLGEVVQTIEASMNRSSGRSGRRIKVAVSSGGVSVLILLILELLTDDDESNED</sequence>
<proteinExistence type="predicted"/>
<evidence type="ECO:0000313" key="2">
    <source>
        <dbReference type="EMBL" id="APZ91606.1"/>
    </source>
</evidence>
<dbReference type="AlphaFoldDB" id="A0A1P8WC35"/>
<evidence type="ECO:0000256" key="1">
    <source>
        <dbReference type="SAM" id="Phobius"/>
    </source>
</evidence>
<gene>
    <name evidence="2" type="ORF">Fuma_01195</name>
</gene>
<protein>
    <submittedName>
        <fullName evidence="2">Uncharacterized protein</fullName>
    </submittedName>
</protein>
<feature type="transmembrane region" description="Helical" evidence="1">
    <location>
        <begin position="151"/>
        <end position="171"/>
    </location>
</feature>
<dbReference type="Proteomes" id="UP000187735">
    <property type="component" value="Chromosome"/>
</dbReference>
<keyword evidence="1" id="KW-0472">Membrane</keyword>